<dbReference type="PANTHER" id="PTHR10429">
    <property type="entry name" value="DNA-3-METHYLADENINE GLYCOSYLASE"/>
    <property type="match status" value="1"/>
</dbReference>
<evidence type="ECO:0000256" key="4">
    <source>
        <dbReference type="ARBA" id="ARBA00023204"/>
    </source>
</evidence>
<dbReference type="NCBIfam" id="TIGR00567">
    <property type="entry name" value="3mg"/>
    <property type="match status" value="1"/>
</dbReference>
<dbReference type="GO" id="GO:0003905">
    <property type="term" value="F:alkylbase DNA N-glycosylase activity"/>
    <property type="evidence" value="ECO:0007669"/>
    <property type="project" value="InterPro"/>
</dbReference>
<evidence type="ECO:0000256" key="5">
    <source>
        <dbReference type="HAMAP-Rule" id="MF_00527"/>
    </source>
</evidence>
<dbReference type="SUPFAM" id="SSF50486">
    <property type="entry name" value="FMT C-terminal domain-like"/>
    <property type="match status" value="1"/>
</dbReference>
<evidence type="ECO:0000256" key="6">
    <source>
        <dbReference type="SAM" id="MobiDB-lite"/>
    </source>
</evidence>
<comment type="caution">
    <text evidence="7">The sequence shown here is derived from an EMBL/GenBank/DDBJ whole genome shotgun (WGS) entry which is preliminary data.</text>
</comment>
<dbReference type="Gene3D" id="3.10.300.10">
    <property type="entry name" value="Methylpurine-DNA glycosylase (MPG)"/>
    <property type="match status" value="1"/>
</dbReference>
<protein>
    <recommendedName>
        <fullName evidence="5">Putative 3-methyladenine DNA glycosylase</fullName>
        <ecNumber evidence="5">3.2.2.-</ecNumber>
    </recommendedName>
</protein>
<dbReference type="EMBL" id="VBOT01000047">
    <property type="protein sequence ID" value="TMQ52051.1"/>
    <property type="molecule type" value="Genomic_DNA"/>
</dbReference>
<dbReference type="HAMAP" id="MF_00527">
    <property type="entry name" value="3MGH"/>
    <property type="match status" value="1"/>
</dbReference>
<dbReference type="InterPro" id="IPR036995">
    <property type="entry name" value="MPG_sf"/>
</dbReference>
<dbReference type="EC" id="3.2.2.-" evidence="5"/>
<reference evidence="7 8" key="1">
    <citation type="journal article" date="2019" name="Nat. Microbiol.">
        <title>Mediterranean grassland soil C-N compound turnover is dependent on rainfall and depth, and is mediated by genomically divergent microorganisms.</title>
        <authorList>
            <person name="Diamond S."/>
            <person name="Andeer P.F."/>
            <person name="Li Z."/>
            <person name="Crits-Christoph A."/>
            <person name="Burstein D."/>
            <person name="Anantharaman K."/>
            <person name="Lane K.R."/>
            <person name="Thomas B.C."/>
            <person name="Pan C."/>
            <person name="Northen T.R."/>
            <person name="Banfield J.F."/>
        </authorList>
    </citation>
    <scope>NUCLEOTIDE SEQUENCE [LARGE SCALE GENOMIC DNA]</scope>
    <source>
        <strain evidence="7">WS_3</strain>
    </source>
</reference>
<proteinExistence type="inferred from homology"/>
<accession>A0A538SL19</accession>
<dbReference type="GO" id="GO:0003677">
    <property type="term" value="F:DNA binding"/>
    <property type="evidence" value="ECO:0007669"/>
    <property type="project" value="InterPro"/>
</dbReference>
<evidence type="ECO:0000313" key="7">
    <source>
        <dbReference type="EMBL" id="TMQ52051.1"/>
    </source>
</evidence>
<dbReference type="CDD" id="cd00540">
    <property type="entry name" value="AAG"/>
    <property type="match status" value="1"/>
</dbReference>
<feature type="region of interest" description="Disordered" evidence="6">
    <location>
        <begin position="198"/>
        <end position="220"/>
    </location>
</feature>
<keyword evidence="7" id="KW-0326">Glycosidase</keyword>
<name>A0A538SL19_UNCEI</name>
<evidence type="ECO:0000256" key="1">
    <source>
        <dbReference type="ARBA" id="ARBA00009232"/>
    </source>
</evidence>
<evidence type="ECO:0000256" key="3">
    <source>
        <dbReference type="ARBA" id="ARBA00022801"/>
    </source>
</evidence>
<dbReference type="GO" id="GO:0006284">
    <property type="term" value="P:base-excision repair"/>
    <property type="evidence" value="ECO:0007669"/>
    <property type="project" value="InterPro"/>
</dbReference>
<dbReference type="NCBIfam" id="NF002003">
    <property type="entry name" value="PRK00802.1-3"/>
    <property type="match status" value="1"/>
</dbReference>
<dbReference type="Pfam" id="PF02245">
    <property type="entry name" value="Pur_DNA_glyco"/>
    <property type="match status" value="1"/>
</dbReference>
<dbReference type="PANTHER" id="PTHR10429:SF0">
    <property type="entry name" value="DNA-3-METHYLADENINE GLYCOSYLASE"/>
    <property type="match status" value="1"/>
</dbReference>
<comment type="similarity">
    <text evidence="1 5">Belongs to the DNA glycosylase MPG family.</text>
</comment>
<keyword evidence="2 5" id="KW-0227">DNA damage</keyword>
<feature type="compositionally biased region" description="Basic and acidic residues" evidence="6">
    <location>
        <begin position="202"/>
        <end position="211"/>
    </location>
</feature>
<dbReference type="InterPro" id="IPR003180">
    <property type="entry name" value="MPG"/>
</dbReference>
<dbReference type="Proteomes" id="UP000320184">
    <property type="component" value="Unassembled WGS sequence"/>
</dbReference>
<gene>
    <name evidence="7" type="ORF">E6K73_03955</name>
</gene>
<keyword evidence="3 5" id="KW-0378">Hydrolase</keyword>
<sequence length="220" mass="23918">MERFGPPLPRAFYDRPATVVARAMLGRLMVHASPDGLLAGRVVEVEAYRGRLDPASHAFRGRTARNAVMFGPPGHLYVYFTYGMHFCANLVTEPEGTAGAVLLRALEPIHGLALMRVRRGGSDPRRLTRGPACVARALGLCREHNGLDLVAGPLWLSAAPPERSGWRIARGPRVGIRRAVDRPWRFCLAGHPCVSGPAAGAVDRRSARRPDSPAIARVPR</sequence>
<dbReference type="AlphaFoldDB" id="A0A538SL19"/>
<organism evidence="7 8">
    <name type="scientific">Eiseniibacteriota bacterium</name>
    <dbReference type="NCBI Taxonomy" id="2212470"/>
    <lineage>
        <taxon>Bacteria</taxon>
        <taxon>Candidatus Eiseniibacteriota</taxon>
    </lineage>
</organism>
<evidence type="ECO:0000313" key="8">
    <source>
        <dbReference type="Proteomes" id="UP000320184"/>
    </source>
</evidence>
<dbReference type="FunFam" id="3.10.300.10:FF:000001">
    <property type="entry name" value="Putative 3-methyladenine DNA glycosylase"/>
    <property type="match status" value="1"/>
</dbReference>
<keyword evidence="4 5" id="KW-0234">DNA repair</keyword>
<dbReference type="InterPro" id="IPR011034">
    <property type="entry name" value="Formyl_transferase-like_C_sf"/>
</dbReference>
<evidence type="ECO:0000256" key="2">
    <source>
        <dbReference type="ARBA" id="ARBA00022763"/>
    </source>
</evidence>